<protein>
    <recommendedName>
        <fullName evidence="3">Homeobox domain-containing protein</fullName>
    </recommendedName>
</protein>
<dbReference type="SUPFAM" id="SSF46689">
    <property type="entry name" value="Homeodomain-like"/>
    <property type="match status" value="1"/>
</dbReference>
<evidence type="ECO:0000313" key="5">
    <source>
        <dbReference type="Proteomes" id="UP000800041"/>
    </source>
</evidence>
<dbReference type="Proteomes" id="UP000800041">
    <property type="component" value="Unassembled WGS sequence"/>
</dbReference>
<organism evidence="4 5">
    <name type="scientific">Aulographum hederae CBS 113979</name>
    <dbReference type="NCBI Taxonomy" id="1176131"/>
    <lineage>
        <taxon>Eukaryota</taxon>
        <taxon>Fungi</taxon>
        <taxon>Dikarya</taxon>
        <taxon>Ascomycota</taxon>
        <taxon>Pezizomycotina</taxon>
        <taxon>Dothideomycetes</taxon>
        <taxon>Pleosporomycetidae</taxon>
        <taxon>Aulographales</taxon>
        <taxon>Aulographaceae</taxon>
    </lineage>
</organism>
<feature type="DNA-binding region" description="Homeobox" evidence="1">
    <location>
        <begin position="3"/>
        <end position="28"/>
    </location>
</feature>
<dbReference type="AlphaFoldDB" id="A0A6G1H3E0"/>
<dbReference type="OrthoDB" id="10056939at2759"/>
<keyword evidence="1" id="KW-0371">Homeobox</keyword>
<keyword evidence="5" id="KW-1185">Reference proteome</keyword>
<keyword evidence="1" id="KW-0539">Nucleus</keyword>
<dbReference type="Gene3D" id="1.10.10.60">
    <property type="entry name" value="Homeodomain-like"/>
    <property type="match status" value="1"/>
</dbReference>
<evidence type="ECO:0000256" key="2">
    <source>
        <dbReference type="SAM" id="MobiDB-lite"/>
    </source>
</evidence>
<gene>
    <name evidence="4" type="ORF">K402DRAFT_403423</name>
</gene>
<name>A0A6G1H3E0_9PEZI</name>
<dbReference type="PROSITE" id="PS50071">
    <property type="entry name" value="HOMEOBOX_2"/>
    <property type="match status" value="1"/>
</dbReference>
<feature type="compositionally biased region" description="Basic residues" evidence="2">
    <location>
        <begin position="321"/>
        <end position="330"/>
    </location>
</feature>
<feature type="region of interest" description="Disordered" evidence="2">
    <location>
        <begin position="314"/>
        <end position="335"/>
    </location>
</feature>
<dbReference type="GO" id="GO:0003677">
    <property type="term" value="F:DNA binding"/>
    <property type="evidence" value="ECO:0007669"/>
    <property type="project" value="UniProtKB-UniRule"/>
</dbReference>
<dbReference type="InterPro" id="IPR013087">
    <property type="entry name" value="Znf_C2H2_type"/>
</dbReference>
<evidence type="ECO:0000313" key="4">
    <source>
        <dbReference type="EMBL" id="KAF1987743.1"/>
    </source>
</evidence>
<evidence type="ECO:0000256" key="1">
    <source>
        <dbReference type="PROSITE-ProRule" id="PRU00108"/>
    </source>
</evidence>
<dbReference type="SMART" id="SM00355">
    <property type="entry name" value="ZnF_C2H2"/>
    <property type="match status" value="2"/>
</dbReference>
<feature type="domain" description="Homeobox" evidence="3">
    <location>
        <begin position="1"/>
        <end position="27"/>
    </location>
</feature>
<evidence type="ECO:0000259" key="3">
    <source>
        <dbReference type="PROSITE" id="PS50071"/>
    </source>
</evidence>
<dbReference type="InterPro" id="IPR009057">
    <property type="entry name" value="Homeodomain-like_sf"/>
</dbReference>
<dbReference type="InterPro" id="IPR001356">
    <property type="entry name" value="HD"/>
</dbReference>
<dbReference type="CDD" id="cd00086">
    <property type="entry name" value="homeodomain"/>
    <property type="match status" value="1"/>
</dbReference>
<reference evidence="4" key="1">
    <citation type="journal article" date="2020" name="Stud. Mycol.">
        <title>101 Dothideomycetes genomes: a test case for predicting lifestyles and emergence of pathogens.</title>
        <authorList>
            <person name="Haridas S."/>
            <person name="Albert R."/>
            <person name="Binder M."/>
            <person name="Bloem J."/>
            <person name="Labutti K."/>
            <person name="Salamov A."/>
            <person name="Andreopoulos B."/>
            <person name="Baker S."/>
            <person name="Barry K."/>
            <person name="Bills G."/>
            <person name="Bluhm B."/>
            <person name="Cannon C."/>
            <person name="Castanera R."/>
            <person name="Culley D."/>
            <person name="Daum C."/>
            <person name="Ezra D."/>
            <person name="Gonzalez J."/>
            <person name="Henrissat B."/>
            <person name="Kuo A."/>
            <person name="Liang C."/>
            <person name="Lipzen A."/>
            <person name="Lutzoni F."/>
            <person name="Magnuson J."/>
            <person name="Mondo S."/>
            <person name="Nolan M."/>
            <person name="Ohm R."/>
            <person name="Pangilinan J."/>
            <person name="Park H.-J."/>
            <person name="Ramirez L."/>
            <person name="Alfaro M."/>
            <person name="Sun H."/>
            <person name="Tritt A."/>
            <person name="Yoshinaga Y."/>
            <person name="Zwiers L.-H."/>
            <person name="Turgeon B."/>
            <person name="Goodwin S."/>
            <person name="Spatafora J."/>
            <person name="Crous P."/>
            <person name="Grigoriev I."/>
        </authorList>
    </citation>
    <scope>NUCLEOTIDE SEQUENCE</scope>
    <source>
        <strain evidence="4">CBS 113979</strain>
    </source>
</reference>
<proteinExistence type="predicted"/>
<sequence>MLAISSGLNEKQVKTWFQNARSRTVQKSPMEAWISSGSEEEPASEEDITSALRFVDGNLPMPNIRLNHLSPSRAPSISEASSSAFSQCSDAVLHTPRRKGRKLYHNGTEWKNVATDTGAASSQLSSPSVYHPMCQNGTDVDSNPIITPEKETNTEKEDPATPFPCTFCRRRLSAKSWKRHEESQHLPQHYFICMANGPTVPSLVYDEDRCAFCGTEQPPGEHFLSCHRMQDCLDRELEARKYLRKDTLIQHLKHFHGKVPDDENIIQSWKVISSRSQQPWQCGFCEEVSPNWDARATHIAKHFREGLDMSSWDSNRLEPSKKRRRTRSPRSPKPSLGKISFEGLLIQLEEFKALVSSLRK</sequence>
<comment type="subcellular location">
    <subcellularLocation>
        <location evidence="1">Nucleus</location>
    </subcellularLocation>
</comment>
<keyword evidence="1" id="KW-0238">DNA-binding</keyword>
<dbReference type="EMBL" id="ML977151">
    <property type="protein sequence ID" value="KAF1987743.1"/>
    <property type="molecule type" value="Genomic_DNA"/>
</dbReference>
<dbReference type="GO" id="GO:0005634">
    <property type="term" value="C:nucleus"/>
    <property type="evidence" value="ECO:0007669"/>
    <property type="project" value="UniProtKB-SubCell"/>
</dbReference>
<accession>A0A6G1H3E0</accession>